<dbReference type="STRING" id="471855.Shel_14190"/>
<dbReference type="Pfam" id="PF05128">
    <property type="entry name" value="DUF697"/>
    <property type="match status" value="1"/>
</dbReference>
<keyword evidence="2" id="KW-0812">Transmembrane</keyword>
<dbReference type="HOGENOM" id="CLU_046106_1_0_11"/>
<evidence type="ECO:0000313" key="6">
    <source>
        <dbReference type="Proteomes" id="UP000002026"/>
    </source>
</evidence>
<protein>
    <submittedName>
        <fullName evidence="5">Uncharacterized protein associated with GTPases</fullName>
    </submittedName>
</protein>
<sequence>MKLPVDVSALIRETADVEAARSVPLSVSVLLDDAAPDDLIAFVRSRFASASPQARVSVNYFRDGRAMYDPRSDMAVIAAGPTFQVGQIAEDLRFAGIPTLIVTTMPETVKGIAEENDTDIPQGDLIAPVINDGDILMLPETMTVSSKDGVDATVGDYDPMKEHSFEPYILDKTLEKELAYRMGEWVVAAFPQKKLAFAQAFDFVRKPLSREAINATALQNAGVGFVVFIPGADMPIMTANQAKMVIQIAAAYGQELTRERVKELVAVVAGGFACRAAARQICTAVPALGWAVKAAVGYGGTQAMGMAAIEYFEGGGSVSGLMNTLATAKDKAMATVESTRAGRGFKAAVADLGNKARKAAVDKAVDVVRQAPDKSVEAVRAVAMSVLDSIEYAANPEKRGN</sequence>
<evidence type="ECO:0000313" key="5">
    <source>
        <dbReference type="EMBL" id="ACV22439.1"/>
    </source>
</evidence>
<organism evidence="5 6">
    <name type="scientific">Slackia heliotrinireducens (strain ATCC 29202 / DSM 20476 / NCTC 11029 / RHS 1)</name>
    <name type="common">Peptococcus heliotrinreducens</name>
    <dbReference type="NCBI Taxonomy" id="471855"/>
    <lineage>
        <taxon>Bacteria</taxon>
        <taxon>Bacillati</taxon>
        <taxon>Actinomycetota</taxon>
        <taxon>Coriobacteriia</taxon>
        <taxon>Eggerthellales</taxon>
        <taxon>Eggerthellaceae</taxon>
        <taxon>Slackia</taxon>
    </lineage>
</organism>
<keyword evidence="4" id="KW-0472">Membrane</keyword>
<dbReference type="RefSeq" id="WP_012798541.1">
    <property type="nucleotide sequence ID" value="NC_013165.1"/>
</dbReference>
<dbReference type="Proteomes" id="UP000002026">
    <property type="component" value="Chromosome"/>
</dbReference>
<dbReference type="GO" id="GO:0016020">
    <property type="term" value="C:membrane"/>
    <property type="evidence" value="ECO:0007669"/>
    <property type="project" value="UniProtKB-SubCell"/>
</dbReference>
<keyword evidence="3" id="KW-1133">Transmembrane helix</keyword>
<proteinExistence type="predicted"/>
<dbReference type="InterPro" id="IPR021147">
    <property type="entry name" value="DUF697"/>
</dbReference>
<evidence type="ECO:0000256" key="2">
    <source>
        <dbReference type="ARBA" id="ARBA00022692"/>
    </source>
</evidence>
<keyword evidence="6" id="KW-1185">Reference proteome</keyword>
<accession>C7N6A4</accession>
<evidence type="ECO:0000256" key="4">
    <source>
        <dbReference type="ARBA" id="ARBA00023136"/>
    </source>
</evidence>
<dbReference type="AlphaFoldDB" id="C7N6A4"/>
<reference evidence="5 6" key="1">
    <citation type="journal article" date="2009" name="Stand. Genomic Sci.">
        <title>Complete genome sequence of Slackia heliotrinireducens type strain (RHS 1).</title>
        <authorList>
            <person name="Pukall R."/>
            <person name="Lapidus A."/>
            <person name="Nolan M."/>
            <person name="Copeland A."/>
            <person name="Glavina Del Rio T."/>
            <person name="Lucas S."/>
            <person name="Chen F."/>
            <person name="Tice H."/>
            <person name="Cheng J.F."/>
            <person name="Chertkov O."/>
            <person name="Bruce D."/>
            <person name="Goodwin L."/>
            <person name="Kuske C."/>
            <person name="Brettin T."/>
            <person name="Detter J.C."/>
            <person name="Han C."/>
            <person name="Pitluck S."/>
            <person name="Pati A."/>
            <person name="Mavrommatis K."/>
            <person name="Ivanova N."/>
            <person name="Ovchinnikova G."/>
            <person name="Chen A."/>
            <person name="Palaniappan K."/>
            <person name="Schneider S."/>
            <person name="Rohde M."/>
            <person name="Chain P."/>
            <person name="D'haeseleer P."/>
            <person name="Goker M."/>
            <person name="Bristow J."/>
            <person name="Eisen J.A."/>
            <person name="Markowitz V."/>
            <person name="Kyrpides N.C."/>
            <person name="Klenk H.P."/>
            <person name="Hugenholtz P."/>
        </authorList>
    </citation>
    <scope>NUCLEOTIDE SEQUENCE [LARGE SCALE GENOMIC DNA]</scope>
    <source>
        <strain evidence="6">ATCC 29202 / DSM 20476 / NCTC 11029 / RHS 1</strain>
    </source>
</reference>
<comment type="subcellular location">
    <subcellularLocation>
        <location evidence="1">Membrane</location>
        <topology evidence="1">Multi-pass membrane protein</topology>
    </subcellularLocation>
</comment>
<dbReference type="EMBL" id="CP001684">
    <property type="protein sequence ID" value="ACV22439.1"/>
    <property type="molecule type" value="Genomic_DNA"/>
</dbReference>
<evidence type="ECO:0000256" key="3">
    <source>
        <dbReference type="ARBA" id="ARBA00022989"/>
    </source>
</evidence>
<dbReference type="KEGG" id="shi:Shel_14190"/>
<evidence type="ECO:0000256" key="1">
    <source>
        <dbReference type="ARBA" id="ARBA00004141"/>
    </source>
</evidence>
<name>C7N6A4_SLAHD</name>
<gene>
    <name evidence="5" type="ordered locus">Shel_14190</name>
</gene>
<dbReference type="eggNOG" id="COG3597">
    <property type="taxonomic scope" value="Bacteria"/>
</dbReference>